<keyword evidence="3" id="KW-0999">Mitochondrion inner membrane</keyword>
<dbReference type="OrthoDB" id="6224010at2759"/>
<keyword evidence="2" id="KW-1015">Disulfide bond</keyword>
<protein>
    <recommendedName>
        <fullName evidence="3">COX assembly mitochondrial protein</fullName>
    </recommendedName>
</protein>
<evidence type="ECO:0000313" key="5">
    <source>
        <dbReference type="EMBL" id="AOW04833.1"/>
    </source>
</evidence>
<dbReference type="Proteomes" id="UP000182444">
    <property type="component" value="Chromosome 1E"/>
</dbReference>
<dbReference type="AlphaFoldDB" id="A0A1D8NGU4"/>
<proteinExistence type="inferred from homology"/>
<dbReference type="eggNOG" id="ENOG502SDUV">
    <property type="taxonomic scope" value="Eukaryota"/>
</dbReference>
<dbReference type="GO" id="GO:0005743">
    <property type="term" value="C:mitochondrial inner membrane"/>
    <property type="evidence" value="ECO:0007669"/>
    <property type="project" value="UniProtKB-SubCell"/>
</dbReference>
<dbReference type="PANTHER" id="PTHR22977:SF5">
    <property type="entry name" value="COX ASSEMBLY MITOCHONDRIAL PROTEIN HOMOLOG"/>
    <property type="match status" value="1"/>
</dbReference>
<dbReference type="Pfam" id="PF08583">
    <property type="entry name" value="Cmc1"/>
    <property type="match status" value="1"/>
</dbReference>
<dbReference type="VEuPathDB" id="FungiDB:YALI0_E02002g"/>
<dbReference type="EMBL" id="CP017557">
    <property type="protein sequence ID" value="AOW04833.1"/>
    <property type="molecule type" value="Genomic_DNA"/>
</dbReference>
<dbReference type="GeneID" id="2912076"/>
<keyword evidence="3" id="KW-0472">Membrane</keyword>
<reference evidence="6 8" key="2">
    <citation type="submission" date="2018-07" db="EMBL/GenBank/DDBJ databases">
        <title>Draft Genome Assemblies for Five Robust Yarrowia lipolytica Strains Exhibiting High Lipid Production and Pentose Sugar Utilization and Sugar Alcohol Secretion from Undetoxified Lignocellulosic Biomass Hydrolysates.</title>
        <authorList>
            <consortium name="DOE Joint Genome Institute"/>
            <person name="Walker C."/>
            <person name="Ryu S."/>
            <person name="Na H."/>
            <person name="Zane M."/>
            <person name="LaButti K."/>
            <person name="Lipzen A."/>
            <person name="Haridas S."/>
            <person name="Barry K."/>
            <person name="Grigoriev I.V."/>
            <person name="Quarterman J."/>
            <person name="Slininger P."/>
            <person name="Dien B."/>
            <person name="Trinh C.T."/>
        </authorList>
    </citation>
    <scope>NUCLEOTIDE SEQUENCE [LARGE SCALE GENOMIC DNA]</scope>
    <source>
        <strain evidence="6 8">YB392</strain>
    </source>
</reference>
<keyword evidence="3" id="KW-0496">Mitochondrion</keyword>
<dbReference type="RefSeq" id="XP_503440.1">
    <property type="nucleotide sequence ID" value="XM_503440.1"/>
</dbReference>
<evidence type="ECO:0000313" key="6">
    <source>
        <dbReference type="EMBL" id="RDW29098.1"/>
    </source>
</evidence>
<evidence type="ECO:0000256" key="2">
    <source>
        <dbReference type="ARBA" id="ARBA00023157"/>
    </source>
</evidence>
<feature type="region of interest" description="Disordered" evidence="4">
    <location>
        <begin position="1"/>
        <end position="22"/>
    </location>
</feature>
<comment type="similarity">
    <text evidence="1 3">Belongs to the CMC family.</text>
</comment>
<dbReference type="EMBL" id="KZ858947">
    <property type="protein sequence ID" value="RDW29098.1"/>
    <property type="molecule type" value="Genomic_DNA"/>
</dbReference>
<dbReference type="KEGG" id="yli:2912076"/>
<evidence type="ECO:0000256" key="3">
    <source>
        <dbReference type="RuleBase" id="RU364104"/>
    </source>
</evidence>
<evidence type="ECO:0000313" key="7">
    <source>
        <dbReference type="Proteomes" id="UP000182444"/>
    </source>
</evidence>
<dbReference type="InterPro" id="IPR013892">
    <property type="entry name" value="Cyt_c_biogenesis_Cmc1-like"/>
</dbReference>
<gene>
    <name evidence="6" type="ORF">B0I71DRAFT_126437</name>
    <name evidence="5" type="ORF">YALI1_E02468g</name>
</gene>
<keyword evidence="3" id="KW-0143">Chaperone</keyword>
<evidence type="ECO:0000256" key="4">
    <source>
        <dbReference type="SAM" id="MobiDB-lite"/>
    </source>
</evidence>
<dbReference type="Proteomes" id="UP000256601">
    <property type="component" value="Unassembled WGS sequence"/>
</dbReference>
<comment type="subcellular location">
    <subcellularLocation>
        <location evidence="3">Mitochondrion inner membrane</location>
    </subcellularLocation>
</comment>
<reference evidence="5 7" key="1">
    <citation type="journal article" date="2016" name="PLoS ONE">
        <title>Sequence Assembly of Yarrowia lipolytica Strain W29/CLIB89 Shows Transposable Element Diversity.</title>
        <authorList>
            <person name="Magnan C."/>
            <person name="Yu J."/>
            <person name="Chang I."/>
            <person name="Jahn E."/>
            <person name="Kanomata Y."/>
            <person name="Wu J."/>
            <person name="Zeller M."/>
            <person name="Oakes M."/>
            <person name="Baldi P."/>
            <person name="Sandmeyer S."/>
        </authorList>
    </citation>
    <scope>NUCLEOTIDE SEQUENCE [LARGE SCALE GENOMIC DNA]</scope>
    <source>
        <strain evidence="5">CLIB89</strain>
        <strain evidence="7">CLIB89(W29)</strain>
    </source>
</reference>
<comment type="function">
    <text evidence="3">Required for mitochondrial cytochrome c oxidase (COX) assembly and respiration.</text>
</comment>
<sequence>MLPEHGFEHDQPTNPLHSNDVYPQKSGAVPLWFLSPKEENEVREETRRLARIACADVLKVFSDCTKGRTVSMLWACRIEKANMMECMASHSTMEDFDRARDEFVQKKADAMAENKERLARERTKSN</sequence>
<dbReference type="VEuPathDB" id="FungiDB:YALI1_E02468g"/>
<accession>A0A1D8NGU4</accession>
<name>A0A1D8NGU4_YARLL</name>
<dbReference type="PANTHER" id="PTHR22977">
    <property type="entry name" value="COX ASSEMBLY MITOCHONDRIAL PROTEIN"/>
    <property type="match status" value="1"/>
</dbReference>
<organism evidence="5 7">
    <name type="scientific">Yarrowia lipolytica</name>
    <name type="common">Candida lipolytica</name>
    <dbReference type="NCBI Taxonomy" id="4952"/>
    <lineage>
        <taxon>Eukaryota</taxon>
        <taxon>Fungi</taxon>
        <taxon>Dikarya</taxon>
        <taxon>Ascomycota</taxon>
        <taxon>Saccharomycotina</taxon>
        <taxon>Dipodascomycetes</taxon>
        <taxon>Dipodascales</taxon>
        <taxon>Dipodascales incertae sedis</taxon>
        <taxon>Yarrowia</taxon>
    </lineage>
</organism>
<evidence type="ECO:0000313" key="8">
    <source>
        <dbReference type="Proteomes" id="UP000256601"/>
    </source>
</evidence>
<evidence type="ECO:0000256" key="1">
    <source>
        <dbReference type="ARBA" id="ARBA00007347"/>
    </source>
</evidence>
<feature type="compositionally biased region" description="Basic and acidic residues" evidence="4">
    <location>
        <begin position="1"/>
        <end position="11"/>
    </location>
</feature>
<dbReference type="OMA" id="CMASHST"/>